<evidence type="ECO:0000313" key="1">
    <source>
        <dbReference type="EMBL" id="ODS23584.1"/>
    </source>
</evidence>
<dbReference type="Proteomes" id="UP000242502">
    <property type="component" value="Unassembled WGS sequence"/>
</dbReference>
<dbReference type="EMBL" id="MDLC01000025">
    <property type="protein sequence ID" value="ODS23584.1"/>
    <property type="molecule type" value="Genomic_DNA"/>
</dbReference>
<reference evidence="1 2" key="1">
    <citation type="journal article" date="2016" name="Appl. Environ. Microbiol.">
        <title>Lack of Overt Genome Reduction in the Bryostatin-Producing Bryozoan Symbiont "Candidatus Endobugula sertula".</title>
        <authorList>
            <person name="Miller I.J."/>
            <person name="Vanee N."/>
            <person name="Fong S.S."/>
            <person name="Lim-Fong G.E."/>
            <person name="Kwan J.C."/>
        </authorList>
    </citation>
    <scope>NUCLEOTIDE SEQUENCE [LARGE SCALE GENOMIC DNA]</scope>
    <source>
        <strain evidence="1">AB1-4</strain>
    </source>
</reference>
<dbReference type="AlphaFoldDB" id="A0A1D2QPU9"/>
<organism evidence="1 2">
    <name type="scientific">Candidatus Endobugula sertula</name>
    <name type="common">Bugula neritina bacterial symbiont</name>
    <dbReference type="NCBI Taxonomy" id="62101"/>
    <lineage>
        <taxon>Bacteria</taxon>
        <taxon>Pseudomonadati</taxon>
        <taxon>Pseudomonadota</taxon>
        <taxon>Gammaproteobacteria</taxon>
        <taxon>Cellvibrionales</taxon>
        <taxon>Cellvibrionaceae</taxon>
        <taxon>Candidatus Endobugula</taxon>
    </lineage>
</organism>
<name>A0A1D2QPU9_9GAMM</name>
<accession>A0A1D2QPU9</accession>
<protein>
    <submittedName>
        <fullName evidence="1">Uncharacterized protein</fullName>
    </submittedName>
</protein>
<evidence type="ECO:0000313" key="2">
    <source>
        <dbReference type="Proteomes" id="UP000242502"/>
    </source>
</evidence>
<sequence length="85" mass="9695">MILKHHPLNRFYGEQTMSLQELIIEEMNTDCDYRSGTSCSRIIDRYEGSNAETKAALDDVFISLSGWSLQTLIENYKANNTSLSD</sequence>
<gene>
    <name evidence="1" type="ORF">AB835_08200</name>
</gene>
<comment type="caution">
    <text evidence="1">The sequence shown here is derived from an EMBL/GenBank/DDBJ whole genome shotgun (WGS) entry which is preliminary data.</text>
</comment>
<dbReference type="STRING" id="62101.AB835_08200"/>
<proteinExistence type="predicted"/>